<gene>
    <name evidence="6" type="ORF">SAMN05421504_102781</name>
</gene>
<keyword evidence="3" id="KW-0328">Glycosyltransferase</keyword>
<accession>A0A1H3A569</accession>
<dbReference type="RefSeq" id="WP_091288619.1">
    <property type="nucleotide sequence ID" value="NZ_FNON01000002.1"/>
</dbReference>
<sequence>MRTVRLDAGVRWLDDETLLGGAPPRLMKLSKTARELLKDNELTVTNPATAKLADQLLAAGAAHPKNQATSTRPVSVVIPVHNRGAELRRLLDALDLPAGSEVIVVDDASDRDKAGFMPLRDKARFIRHEVNRGPAAARNTGLKAARHEIVAFLDSDVVPEAGWLETLLAHFDDPRVALAAPRIVGLRKSGENALTRYEHARSSLDLGPDEALIVPRTRVAYVPSAAMLVRVSAVGGGFAEEMRVAEDVDLVCRLHADGHRLVYDPAARVAHEHRDTLGPWLGRKAFYGTGAAQLALRHPGTVPPVNLSAWAAVVCVLLTSQKRWATALAAIITAVSTARLAGALKMVREPLKTAVRLNAMTLTGAAWQTAGALTRHWWPLALAGALFSRRIRRAIAVAALAEGVADWWQHRGELDPVRYLVFHRIDDLAYGGGLWWGAVRHRTTAPLQPRVTRGPRRRSPD</sequence>
<evidence type="ECO:0000256" key="1">
    <source>
        <dbReference type="ARBA" id="ARBA00004776"/>
    </source>
</evidence>
<comment type="similarity">
    <text evidence="2">Belongs to the glycosyltransferase 2 family.</text>
</comment>
<organism evidence="6 7">
    <name type="scientific">Amycolatopsis xylanica</name>
    <dbReference type="NCBI Taxonomy" id="589385"/>
    <lineage>
        <taxon>Bacteria</taxon>
        <taxon>Bacillati</taxon>
        <taxon>Actinomycetota</taxon>
        <taxon>Actinomycetes</taxon>
        <taxon>Pseudonocardiales</taxon>
        <taxon>Pseudonocardiaceae</taxon>
        <taxon>Amycolatopsis</taxon>
    </lineage>
</organism>
<dbReference type="GO" id="GO:0016757">
    <property type="term" value="F:glycosyltransferase activity"/>
    <property type="evidence" value="ECO:0007669"/>
    <property type="project" value="UniProtKB-KW"/>
</dbReference>
<protein>
    <submittedName>
        <fullName evidence="6">Mycofactocin system glycosyltransferase</fullName>
    </submittedName>
</protein>
<evidence type="ECO:0000256" key="3">
    <source>
        <dbReference type="ARBA" id="ARBA00022676"/>
    </source>
</evidence>
<dbReference type="STRING" id="589385.SAMN05421504_102781"/>
<proteinExistence type="inferred from homology"/>
<evidence type="ECO:0000313" key="6">
    <source>
        <dbReference type="EMBL" id="SDX24344.1"/>
    </source>
</evidence>
<dbReference type="OrthoDB" id="5243838at2"/>
<evidence type="ECO:0000259" key="5">
    <source>
        <dbReference type="Pfam" id="PF00535"/>
    </source>
</evidence>
<keyword evidence="7" id="KW-1185">Reference proteome</keyword>
<feature type="domain" description="Glycosyltransferase 2-like" evidence="5">
    <location>
        <begin position="75"/>
        <end position="189"/>
    </location>
</feature>
<dbReference type="Pfam" id="PF00535">
    <property type="entry name" value="Glycos_transf_2"/>
    <property type="match status" value="1"/>
</dbReference>
<dbReference type="InterPro" id="IPR023981">
    <property type="entry name" value="MftF"/>
</dbReference>
<dbReference type="PANTHER" id="PTHR43179">
    <property type="entry name" value="RHAMNOSYLTRANSFERASE WBBL"/>
    <property type="match status" value="1"/>
</dbReference>
<dbReference type="InterPro" id="IPR029044">
    <property type="entry name" value="Nucleotide-diphossugar_trans"/>
</dbReference>
<dbReference type="EMBL" id="FNON01000002">
    <property type="protein sequence ID" value="SDX24344.1"/>
    <property type="molecule type" value="Genomic_DNA"/>
</dbReference>
<evidence type="ECO:0000256" key="2">
    <source>
        <dbReference type="ARBA" id="ARBA00006739"/>
    </source>
</evidence>
<dbReference type="Proteomes" id="UP000199515">
    <property type="component" value="Unassembled WGS sequence"/>
</dbReference>
<dbReference type="PANTHER" id="PTHR43179:SF12">
    <property type="entry name" value="GALACTOFURANOSYLTRANSFERASE GLFT2"/>
    <property type="match status" value="1"/>
</dbReference>
<evidence type="ECO:0000256" key="4">
    <source>
        <dbReference type="ARBA" id="ARBA00022679"/>
    </source>
</evidence>
<dbReference type="InterPro" id="IPR001173">
    <property type="entry name" value="Glyco_trans_2-like"/>
</dbReference>
<dbReference type="Gene3D" id="3.90.550.10">
    <property type="entry name" value="Spore Coat Polysaccharide Biosynthesis Protein SpsA, Chain A"/>
    <property type="match status" value="1"/>
</dbReference>
<reference evidence="6 7" key="1">
    <citation type="submission" date="2016-10" db="EMBL/GenBank/DDBJ databases">
        <authorList>
            <person name="de Groot N.N."/>
        </authorList>
    </citation>
    <scope>NUCLEOTIDE SEQUENCE [LARGE SCALE GENOMIC DNA]</scope>
    <source>
        <strain evidence="6 7">CPCC 202699</strain>
    </source>
</reference>
<dbReference type="NCBIfam" id="TIGR03965">
    <property type="entry name" value="mycofact_glyco"/>
    <property type="match status" value="1"/>
</dbReference>
<dbReference type="SUPFAM" id="SSF53448">
    <property type="entry name" value="Nucleotide-diphospho-sugar transferases"/>
    <property type="match status" value="1"/>
</dbReference>
<evidence type="ECO:0000313" key="7">
    <source>
        <dbReference type="Proteomes" id="UP000199515"/>
    </source>
</evidence>
<dbReference type="AlphaFoldDB" id="A0A1H3A569"/>
<keyword evidence="4 6" id="KW-0808">Transferase</keyword>
<name>A0A1H3A569_9PSEU</name>
<comment type="pathway">
    <text evidence="1">Cell wall biogenesis; cell wall polysaccharide biosynthesis.</text>
</comment>